<dbReference type="EMBL" id="JANPWB010000010">
    <property type="protein sequence ID" value="KAJ1133796.1"/>
    <property type="molecule type" value="Genomic_DNA"/>
</dbReference>
<gene>
    <name evidence="1" type="ORF">NDU88_000271</name>
</gene>
<name>A0AAV7Q2L2_PLEWA</name>
<proteinExistence type="predicted"/>
<comment type="caution">
    <text evidence="1">The sequence shown here is derived from an EMBL/GenBank/DDBJ whole genome shotgun (WGS) entry which is preliminary data.</text>
</comment>
<organism evidence="1 2">
    <name type="scientific">Pleurodeles waltl</name>
    <name type="common">Iberian ribbed newt</name>
    <dbReference type="NCBI Taxonomy" id="8319"/>
    <lineage>
        <taxon>Eukaryota</taxon>
        <taxon>Metazoa</taxon>
        <taxon>Chordata</taxon>
        <taxon>Craniata</taxon>
        <taxon>Vertebrata</taxon>
        <taxon>Euteleostomi</taxon>
        <taxon>Amphibia</taxon>
        <taxon>Batrachia</taxon>
        <taxon>Caudata</taxon>
        <taxon>Salamandroidea</taxon>
        <taxon>Salamandridae</taxon>
        <taxon>Pleurodelinae</taxon>
        <taxon>Pleurodeles</taxon>
    </lineage>
</organism>
<dbReference type="Proteomes" id="UP001066276">
    <property type="component" value="Chromosome 6"/>
</dbReference>
<reference evidence="1" key="1">
    <citation type="journal article" date="2022" name="bioRxiv">
        <title>Sequencing and chromosome-scale assembly of the giantPleurodeles waltlgenome.</title>
        <authorList>
            <person name="Brown T."/>
            <person name="Elewa A."/>
            <person name="Iarovenko S."/>
            <person name="Subramanian E."/>
            <person name="Araus A.J."/>
            <person name="Petzold A."/>
            <person name="Susuki M."/>
            <person name="Suzuki K.-i.T."/>
            <person name="Hayashi T."/>
            <person name="Toyoda A."/>
            <person name="Oliveira C."/>
            <person name="Osipova E."/>
            <person name="Leigh N.D."/>
            <person name="Simon A."/>
            <person name="Yun M.H."/>
        </authorList>
    </citation>
    <scope>NUCLEOTIDE SEQUENCE</scope>
    <source>
        <strain evidence="1">20211129_DDA</strain>
        <tissue evidence="1">Liver</tissue>
    </source>
</reference>
<feature type="non-terminal residue" evidence="1">
    <location>
        <position position="1"/>
    </location>
</feature>
<accession>A0AAV7Q2L2</accession>
<evidence type="ECO:0000313" key="1">
    <source>
        <dbReference type="EMBL" id="KAJ1133796.1"/>
    </source>
</evidence>
<keyword evidence="2" id="KW-1185">Reference proteome</keyword>
<dbReference type="AlphaFoldDB" id="A0AAV7Q2L2"/>
<sequence length="52" mass="5778">VLTSQTSVGSFSFIHLCCRLILDALTLRGAREKHQVLPFPGLPLNREELQTA</sequence>
<feature type="non-terminal residue" evidence="1">
    <location>
        <position position="52"/>
    </location>
</feature>
<evidence type="ECO:0000313" key="2">
    <source>
        <dbReference type="Proteomes" id="UP001066276"/>
    </source>
</evidence>
<protein>
    <submittedName>
        <fullName evidence="1">Uncharacterized protein</fullName>
    </submittedName>
</protein>